<organism evidence="2 3">
    <name type="scientific">Faecalibacterium prausnitzii</name>
    <dbReference type="NCBI Taxonomy" id="853"/>
    <lineage>
        <taxon>Bacteria</taxon>
        <taxon>Bacillati</taxon>
        <taxon>Bacillota</taxon>
        <taxon>Clostridia</taxon>
        <taxon>Eubacteriales</taxon>
        <taxon>Oscillospiraceae</taxon>
        <taxon>Faecalibacterium</taxon>
    </lineage>
</organism>
<reference evidence="2 3" key="1">
    <citation type="submission" date="2018-02" db="EMBL/GenBank/DDBJ databases">
        <title>Complete genome sequencing of Faecalibacterium prausnitzii strains isolated from the human gut.</title>
        <authorList>
            <person name="Fitzgerald B.C."/>
            <person name="Shkoporov A.N."/>
            <person name="Ross P.R."/>
            <person name="Hill C."/>
        </authorList>
    </citation>
    <scope>NUCLEOTIDE SEQUENCE [LARGE SCALE GENOMIC DNA]</scope>
    <source>
        <strain evidence="2 3">APC923/51-1</strain>
    </source>
</reference>
<dbReference type="EMBL" id="PRLD01000007">
    <property type="protein sequence ID" value="RAW57291.1"/>
    <property type="molecule type" value="Genomic_DNA"/>
</dbReference>
<evidence type="ECO:0000313" key="3">
    <source>
        <dbReference type="Proteomes" id="UP000251281"/>
    </source>
</evidence>
<dbReference type="Proteomes" id="UP000251281">
    <property type="component" value="Unassembled WGS sequence"/>
</dbReference>
<name>A0A329U5P1_9FIRM</name>
<dbReference type="RefSeq" id="WP_112091091.1">
    <property type="nucleotide sequence ID" value="NZ_PRLD01000007.1"/>
</dbReference>
<evidence type="ECO:0000313" key="2">
    <source>
        <dbReference type="EMBL" id="RAW57291.1"/>
    </source>
</evidence>
<gene>
    <name evidence="2" type="ORF">C4N24_08735</name>
</gene>
<protein>
    <recommendedName>
        <fullName evidence="1">DUF4340 domain-containing protein</fullName>
    </recommendedName>
</protein>
<evidence type="ECO:0000259" key="1">
    <source>
        <dbReference type="Pfam" id="PF14238"/>
    </source>
</evidence>
<dbReference type="InterPro" id="IPR025641">
    <property type="entry name" value="DUF4340"/>
</dbReference>
<sequence length="330" mass="34352">MKTKQRALLALLAAAVLLGAALWAVIRSNAKAEQSASAAAEGSIPLSSFAAEDLEQIEYTYNGETYTLQYSGGSWLLAQDPAYHLDESACNTMRTALMALNAKRSLTPQAGEDYGLDSPQLTVTVTAAGQSTTLTFGAENPVTGDLYAQKAGDDAIYTVSGNKAACFQLDKAGLFGSFCPTGLTASAITQVAYTLVDGSSVTLNAVSEPTDSADSTDADSASSTAYETVWRLASDPIASLAQDKVQSLLSALCTYATAQITDADLSACGFDAPVFTAAVTSEDGSTVQLAYACGTDGWYLQVEGDTSAYTVDTSTVQALLLTENDLKTQE</sequence>
<accession>A0A329U5P1</accession>
<proteinExistence type="predicted"/>
<dbReference type="AlphaFoldDB" id="A0A329U5P1"/>
<feature type="domain" description="DUF4340" evidence="1">
    <location>
        <begin position="230"/>
        <end position="327"/>
    </location>
</feature>
<comment type="caution">
    <text evidence="2">The sequence shown here is derived from an EMBL/GenBank/DDBJ whole genome shotgun (WGS) entry which is preliminary data.</text>
</comment>
<dbReference type="Pfam" id="PF14238">
    <property type="entry name" value="DUF4340"/>
    <property type="match status" value="2"/>
</dbReference>
<feature type="domain" description="DUF4340" evidence="1">
    <location>
        <begin position="75"/>
        <end position="211"/>
    </location>
</feature>